<dbReference type="PRINTS" id="PR01543">
    <property type="entry name" value="ANATRNSFRASE"/>
</dbReference>
<protein>
    <recommendedName>
        <fullName evidence="5">Arylamine N-acetyltransferase</fullName>
    </recommendedName>
</protein>
<dbReference type="InterPro" id="IPR001447">
    <property type="entry name" value="Arylamine_N-AcTrfase"/>
</dbReference>
<dbReference type="PANTHER" id="PTHR11786">
    <property type="entry name" value="N-HYDROXYARYLAMINE O-ACETYLTRANSFERASE"/>
    <property type="match status" value="1"/>
</dbReference>
<dbReference type="Pfam" id="PF00797">
    <property type="entry name" value="Acetyltransf_2"/>
    <property type="match status" value="1"/>
</dbReference>
<comment type="similarity">
    <text evidence="1 2">Belongs to the arylamine N-acetyltransferase family.</text>
</comment>
<evidence type="ECO:0000313" key="4">
    <source>
        <dbReference type="Proteomes" id="UP001295423"/>
    </source>
</evidence>
<sequence length="278" mass="31592">MTTVNLAKYFGRVGLRDLQPPYTADRDTLKRVMEAQSKSIAFENIDVVQKKSISMDLEDVQKKLVEDVRGGYCFEQNTLLKAVLEEMGYSVEPSLCRVRWGKQDDSAGPNTTFTHLVLKVFTKDGIFLADVGFAGTNSIEPVRMDIGGENQELPEGRFRIVPSKHKGFFVLELLVKGEWRPLYEWRDEKAPLVDQECCNWFSCTNPKGRFTSQFFVCKIIGEERHHILNDQYVIRKGFGANSQVTTDTISDKARLETLVSDVFGIKLEDTSGIDRFLS</sequence>
<evidence type="ECO:0000256" key="1">
    <source>
        <dbReference type="ARBA" id="ARBA00006547"/>
    </source>
</evidence>
<proteinExistence type="inferred from homology"/>
<dbReference type="Gene3D" id="3.30.2140.10">
    <property type="entry name" value="Arylamine N-acetyltransferase"/>
    <property type="match status" value="1"/>
</dbReference>
<gene>
    <name evidence="3" type="ORF">CYCCA115_LOCUS20460</name>
</gene>
<dbReference type="EMBL" id="CAKOGP040002169">
    <property type="protein sequence ID" value="CAJ1964076.1"/>
    <property type="molecule type" value="Genomic_DNA"/>
</dbReference>
<keyword evidence="2" id="KW-0808">Transferase</keyword>
<organism evidence="3 4">
    <name type="scientific">Cylindrotheca closterium</name>
    <dbReference type="NCBI Taxonomy" id="2856"/>
    <lineage>
        <taxon>Eukaryota</taxon>
        <taxon>Sar</taxon>
        <taxon>Stramenopiles</taxon>
        <taxon>Ochrophyta</taxon>
        <taxon>Bacillariophyta</taxon>
        <taxon>Bacillariophyceae</taxon>
        <taxon>Bacillariophycidae</taxon>
        <taxon>Bacillariales</taxon>
        <taxon>Bacillariaceae</taxon>
        <taxon>Cylindrotheca</taxon>
    </lineage>
</organism>
<evidence type="ECO:0008006" key="5">
    <source>
        <dbReference type="Google" id="ProtNLM"/>
    </source>
</evidence>
<dbReference type="Proteomes" id="UP001295423">
    <property type="component" value="Unassembled WGS sequence"/>
</dbReference>
<dbReference type="AlphaFoldDB" id="A0AAD2G5X9"/>
<keyword evidence="4" id="KW-1185">Reference proteome</keyword>
<accession>A0AAD2G5X9</accession>
<dbReference type="GO" id="GO:0016407">
    <property type="term" value="F:acetyltransferase activity"/>
    <property type="evidence" value="ECO:0007669"/>
    <property type="project" value="InterPro"/>
</dbReference>
<comment type="caution">
    <text evidence="3">The sequence shown here is derived from an EMBL/GenBank/DDBJ whole genome shotgun (WGS) entry which is preliminary data.</text>
</comment>
<dbReference type="PANTHER" id="PTHR11786:SF0">
    <property type="entry name" value="ARYLAMINE N-ACETYLTRANSFERASE 4-RELATED"/>
    <property type="match status" value="1"/>
</dbReference>
<dbReference type="SUPFAM" id="SSF54001">
    <property type="entry name" value="Cysteine proteinases"/>
    <property type="match status" value="1"/>
</dbReference>
<dbReference type="Gene3D" id="2.40.128.150">
    <property type="entry name" value="Cysteine proteinases"/>
    <property type="match status" value="1"/>
</dbReference>
<evidence type="ECO:0000313" key="3">
    <source>
        <dbReference type="EMBL" id="CAJ1964076.1"/>
    </source>
</evidence>
<name>A0AAD2G5X9_9STRA</name>
<reference evidence="3" key="1">
    <citation type="submission" date="2023-08" db="EMBL/GenBank/DDBJ databases">
        <authorList>
            <person name="Audoor S."/>
            <person name="Bilcke G."/>
        </authorList>
    </citation>
    <scope>NUCLEOTIDE SEQUENCE</scope>
</reference>
<dbReference type="InterPro" id="IPR038765">
    <property type="entry name" value="Papain-like_cys_pep_sf"/>
</dbReference>
<evidence type="ECO:0000256" key="2">
    <source>
        <dbReference type="RuleBase" id="RU003452"/>
    </source>
</evidence>
<keyword evidence="2" id="KW-0012">Acyltransferase</keyword>